<sequence length="43" mass="5140">MRATDKEFEADKNCLEAEKDSDCAVLRFTYLQRRIPRLHELLN</sequence>
<keyword evidence="2" id="KW-1185">Reference proteome</keyword>
<evidence type="ECO:0000313" key="2">
    <source>
        <dbReference type="Proteomes" id="UP000194204"/>
    </source>
</evidence>
<gene>
    <name evidence="1" type="ORF">Xbed_01125</name>
</gene>
<dbReference type="EMBL" id="MUBK01000006">
    <property type="protein sequence ID" value="OTA20868.1"/>
    <property type="molecule type" value="Genomic_DNA"/>
</dbReference>
<accession>A0A1Y2SPC5</accession>
<name>A0A1Y2SPC5_9GAMM</name>
<dbReference type="AlphaFoldDB" id="A0A1Y2SPC5"/>
<protein>
    <submittedName>
        <fullName evidence="1">Uncharacterized protein</fullName>
    </submittedName>
</protein>
<dbReference type="Proteomes" id="UP000194204">
    <property type="component" value="Unassembled WGS sequence"/>
</dbReference>
<dbReference type="STRING" id="40578.Xbed_01125"/>
<proteinExistence type="predicted"/>
<comment type="caution">
    <text evidence="1">The sequence shown here is derived from an EMBL/GenBank/DDBJ whole genome shotgun (WGS) entry which is preliminary data.</text>
</comment>
<organism evidence="1 2">
    <name type="scientific">Xenorhabdus beddingii</name>
    <dbReference type="NCBI Taxonomy" id="40578"/>
    <lineage>
        <taxon>Bacteria</taxon>
        <taxon>Pseudomonadati</taxon>
        <taxon>Pseudomonadota</taxon>
        <taxon>Gammaproteobacteria</taxon>
        <taxon>Enterobacterales</taxon>
        <taxon>Morganellaceae</taxon>
        <taxon>Xenorhabdus</taxon>
    </lineage>
</organism>
<evidence type="ECO:0000313" key="1">
    <source>
        <dbReference type="EMBL" id="OTA20868.1"/>
    </source>
</evidence>
<reference evidence="1 2" key="1">
    <citation type="submission" date="2017-01" db="EMBL/GenBank/DDBJ databases">
        <title>Deconstructing symbiosis and pathogenesis requirements using a combined genomic-metabolomic approach.</title>
        <authorList>
            <person name="Tobias N.J."/>
            <person name="Wolff H."/>
            <person name="Djahanschiri B."/>
            <person name="Ebersberger I."/>
            <person name="Bode H.B."/>
        </authorList>
    </citation>
    <scope>NUCLEOTIDE SEQUENCE [LARGE SCALE GENOMIC DNA]</scope>
    <source>
        <strain evidence="1 2">DSM 4764</strain>
    </source>
</reference>